<dbReference type="OrthoDB" id="7626573at2"/>
<gene>
    <name evidence="2" type="ORF">FHS99_002488</name>
</gene>
<keyword evidence="1" id="KW-1133">Transmembrane helix</keyword>
<proteinExistence type="predicted"/>
<feature type="transmembrane region" description="Helical" evidence="1">
    <location>
        <begin position="21"/>
        <end position="39"/>
    </location>
</feature>
<feature type="transmembrane region" description="Helical" evidence="1">
    <location>
        <begin position="357"/>
        <end position="379"/>
    </location>
</feature>
<keyword evidence="1" id="KW-0472">Membrane</keyword>
<name>A0A7W9BTU1_9SPHN</name>
<comment type="caution">
    <text evidence="2">The sequence shown here is derived from an EMBL/GenBank/DDBJ whole genome shotgun (WGS) entry which is preliminary data.</text>
</comment>
<dbReference type="AlphaFoldDB" id="A0A7W9BTU1"/>
<sequence length="394" mass="42072">MSRGGPGVRGAFVRVHRYVGLALALWLFLLGVTGSVLVFERELDAWLNPALWHATPGPALAPQAIADRVAAADPRVEARWIPIGTVGALDVWVDWKPDPVTGAAAVREYDQMFVDPATGAINGRRRYGALMLDRATVLPFVHTLHSSLFMPGRVGLILLGGVALAWLVHSVTGFVLTLPRDGIWAHWRRAWRVKRHVRAERRTYDLHRAGGLWAWGLIILMAVSGVALTLPAEVFEPVVTTVSPISPHPWEGRTAAAAKVPSVSFDRALAAATGAARAAGIAEASSGLFLGPEIGLYGVSFGQQDDAGAGQGWVYVERATAAVVSVQGSLSGTAGDVVERVQLPIHAGRVGGMATRVLAVVLGLATAMLSVTGVMVWWYKRRARQVAAGMHRGR</sequence>
<organism evidence="2 3">
    <name type="scientific">Sphingomonas prati</name>
    <dbReference type="NCBI Taxonomy" id="1843237"/>
    <lineage>
        <taxon>Bacteria</taxon>
        <taxon>Pseudomonadati</taxon>
        <taxon>Pseudomonadota</taxon>
        <taxon>Alphaproteobacteria</taxon>
        <taxon>Sphingomonadales</taxon>
        <taxon>Sphingomonadaceae</taxon>
        <taxon>Sphingomonas</taxon>
    </lineage>
</organism>
<dbReference type="InterPro" id="IPR005625">
    <property type="entry name" value="PepSY-ass_TM"/>
</dbReference>
<feature type="transmembrane region" description="Helical" evidence="1">
    <location>
        <begin position="211"/>
        <end position="230"/>
    </location>
</feature>
<evidence type="ECO:0000313" key="3">
    <source>
        <dbReference type="Proteomes" id="UP000546701"/>
    </source>
</evidence>
<evidence type="ECO:0000313" key="2">
    <source>
        <dbReference type="EMBL" id="MBB5729990.1"/>
    </source>
</evidence>
<reference evidence="2 3" key="1">
    <citation type="submission" date="2020-08" db="EMBL/GenBank/DDBJ databases">
        <title>Genomic Encyclopedia of Type Strains, Phase IV (KMG-IV): sequencing the most valuable type-strain genomes for metagenomic binning, comparative biology and taxonomic classification.</title>
        <authorList>
            <person name="Goeker M."/>
        </authorList>
    </citation>
    <scope>NUCLEOTIDE SEQUENCE [LARGE SCALE GENOMIC DNA]</scope>
    <source>
        <strain evidence="2 3">DSM 103336</strain>
    </source>
</reference>
<dbReference type="PANTHER" id="PTHR34219">
    <property type="entry name" value="IRON-REGULATED INNER MEMBRANE PROTEIN-RELATED"/>
    <property type="match status" value="1"/>
</dbReference>
<accession>A0A7W9BTU1</accession>
<dbReference type="EMBL" id="JACIJR010000006">
    <property type="protein sequence ID" value="MBB5729990.1"/>
    <property type="molecule type" value="Genomic_DNA"/>
</dbReference>
<evidence type="ECO:0000256" key="1">
    <source>
        <dbReference type="SAM" id="Phobius"/>
    </source>
</evidence>
<protein>
    <submittedName>
        <fullName evidence="2">Putative iron-regulated membrane protein</fullName>
    </submittedName>
</protein>
<feature type="transmembrane region" description="Helical" evidence="1">
    <location>
        <begin position="154"/>
        <end position="178"/>
    </location>
</feature>
<keyword evidence="3" id="KW-1185">Reference proteome</keyword>
<dbReference type="Proteomes" id="UP000546701">
    <property type="component" value="Unassembled WGS sequence"/>
</dbReference>
<dbReference type="PANTHER" id="PTHR34219:SF5">
    <property type="entry name" value="BLR4505 PROTEIN"/>
    <property type="match status" value="1"/>
</dbReference>
<keyword evidence="1" id="KW-0812">Transmembrane</keyword>
<dbReference type="Pfam" id="PF03929">
    <property type="entry name" value="PepSY_TM"/>
    <property type="match status" value="1"/>
</dbReference>
<dbReference type="RefSeq" id="WP_157176483.1">
    <property type="nucleotide sequence ID" value="NZ_BMJP01000004.1"/>
</dbReference>